<evidence type="ECO:0000313" key="2">
    <source>
        <dbReference type="Proteomes" id="UP000248916"/>
    </source>
</evidence>
<reference evidence="1 2" key="1">
    <citation type="submission" date="2018-06" db="EMBL/GenBank/DDBJ databases">
        <title>Genomic Encyclopedia of Archaeal and Bacterial Type Strains, Phase II (KMG-II): from individual species to whole genera.</title>
        <authorList>
            <person name="Goeker M."/>
        </authorList>
    </citation>
    <scope>NUCLEOTIDE SEQUENCE [LARGE SCALE GENOMIC DNA]</scope>
    <source>
        <strain evidence="1 2">DSM 22009</strain>
    </source>
</reference>
<accession>A0A2W7NCB5</accession>
<keyword evidence="2" id="KW-1185">Reference proteome</keyword>
<proteinExistence type="predicted"/>
<dbReference type="EMBL" id="QKZL01000009">
    <property type="protein sequence ID" value="PZX15787.1"/>
    <property type="molecule type" value="Genomic_DNA"/>
</dbReference>
<organism evidence="1 2">
    <name type="scientific">Palleronia aestuarii</name>
    <dbReference type="NCBI Taxonomy" id="568105"/>
    <lineage>
        <taxon>Bacteria</taxon>
        <taxon>Pseudomonadati</taxon>
        <taxon>Pseudomonadota</taxon>
        <taxon>Alphaproteobacteria</taxon>
        <taxon>Rhodobacterales</taxon>
        <taxon>Roseobacteraceae</taxon>
        <taxon>Palleronia</taxon>
    </lineage>
</organism>
<name>A0A2W7NCB5_9RHOB</name>
<dbReference type="RefSeq" id="WP_146259420.1">
    <property type="nucleotide sequence ID" value="NZ_QKZL01000009.1"/>
</dbReference>
<comment type="caution">
    <text evidence="1">The sequence shown here is derived from an EMBL/GenBank/DDBJ whole genome shotgun (WGS) entry which is preliminary data.</text>
</comment>
<sequence>MQDVYEGKFDYIISFEDLVEVSEDWVNNTLFLTNPPSHVLGSVNLFMQGSSNRTDMDRSGIGGYVVFNAYHFSQRHIQRGRLLLSGDAIQHFYADNTFIFCMTTKEFVSGYDACWEINDQNVYKLLNILEEEICNISKTLRLRHRLFGLLRWNDEGAYFEEYPDKKLSNPEIFCEKRYDKIEYREKLYNVSKESDLEHATLLNDFRDCSFIKPPDHSHQFEYRLELVVKLRHSKGEILLSVDHEYVDIPMYLPLRSKILKLVSNKSH</sequence>
<dbReference type="Proteomes" id="UP000248916">
    <property type="component" value="Unassembled WGS sequence"/>
</dbReference>
<dbReference type="AlphaFoldDB" id="A0A2W7NCB5"/>
<evidence type="ECO:0000313" key="1">
    <source>
        <dbReference type="EMBL" id="PZX15787.1"/>
    </source>
</evidence>
<protein>
    <submittedName>
        <fullName evidence="1">Uncharacterized protein</fullName>
    </submittedName>
</protein>
<gene>
    <name evidence="1" type="ORF">LX81_02420</name>
</gene>